<proteinExistence type="predicted"/>
<accession>A0A1E1KJZ2</accession>
<gene>
    <name evidence="2" type="ORF">RAG0_06271</name>
</gene>
<keyword evidence="3" id="KW-1185">Reference proteome</keyword>
<feature type="region of interest" description="Disordered" evidence="1">
    <location>
        <begin position="73"/>
        <end position="106"/>
    </location>
</feature>
<evidence type="ECO:0000313" key="3">
    <source>
        <dbReference type="Proteomes" id="UP000178912"/>
    </source>
</evidence>
<protein>
    <submittedName>
        <fullName evidence="2">Uncharacterized protein</fullName>
    </submittedName>
</protein>
<dbReference type="Proteomes" id="UP000178912">
    <property type="component" value="Unassembled WGS sequence"/>
</dbReference>
<dbReference type="EMBL" id="FJUX01000030">
    <property type="protein sequence ID" value="CZS97134.1"/>
    <property type="molecule type" value="Genomic_DNA"/>
</dbReference>
<evidence type="ECO:0000313" key="2">
    <source>
        <dbReference type="EMBL" id="CZS97134.1"/>
    </source>
</evidence>
<dbReference type="AlphaFoldDB" id="A0A1E1KJZ2"/>
<reference evidence="3" key="1">
    <citation type="submission" date="2016-03" db="EMBL/GenBank/DDBJ databases">
        <authorList>
            <person name="Guldener U."/>
        </authorList>
    </citation>
    <scope>NUCLEOTIDE SEQUENCE [LARGE SCALE GENOMIC DNA]</scope>
    <source>
        <strain evidence="3">04CH-RAC-A.6.1</strain>
    </source>
</reference>
<name>A0A1E1KJZ2_9HELO</name>
<evidence type="ECO:0000256" key="1">
    <source>
        <dbReference type="SAM" id="MobiDB-lite"/>
    </source>
</evidence>
<dbReference type="OrthoDB" id="3562821at2759"/>
<sequence length="106" mass="11031">MSAPNNTITTDSSKRAEDLDVKAMMAGNHEDLGRNGLAGSRWAIPGVAYGFKKEFLVLMAAVAAEKKRLEAEEVAKKANGSGNGTSTDTATSDVRGIDVDATSSNA</sequence>
<organism evidence="2 3">
    <name type="scientific">Rhynchosporium agropyri</name>
    <dbReference type="NCBI Taxonomy" id="914238"/>
    <lineage>
        <taxon>Eukaryota</taxon>
        <taxon>Fungi</taxon>
        <taxon>Dikarya</taxon>
        <taxon>Ascomycota</taxon>
        <taxon>Pezizomycotina</taxon>
        <taxon>Leotiomycetes</taxon>
        <taxon>Helotiales</taxon>
        <taxon>Ploettnerulaceae</taxon>
        <taxon>Rhynchosporium</taxon>
    </lineage>
</organism>